<comment type="subcellular location">
    <subcellularLocation>
        <location evidence="4">Nucleus</location>
    </subcellularLocation>
</comment>
<feature type="compositionally biased region" description="Acidic residues" evidence="13">
    <location>
        <begin position="321"/>
        <end position="333"/>
    </location>
</feature>
<evidence type="ECO:0000259" key="14">
    <source>
        <dbReference type="SMART" id="SM01124"/>
    </source>
</evidence>
<evidence type="ECO:0000256" key="9">
    <source>
        <dbReference type="ARBA" id="ARBA00022833"/>
    </source>
</evidence>
<name>A0A1Y1V4F0_9FUNG</name>
<evidence type="ECO:0000256" key="6">
    <source>
        <dbReference type="ARBA" id="ARBA00022664"/>
    </source>
</evidence>
<dbReference type="InterPro" id="IPR007708">
    <property type="entry name" value="DBR1_C"/>
</dbReference>
<organism evidence="15 16">
    <name type="scientific">Piromyces finnis</name>
    <dbReference type="NCBI Taxonomy" id="1754191"/>
    <lineage>
        <taxon>Eukaryota</taxon>
        <taxon>Fungi</taxon>
        <taxon>Fungi incertae sedis</taxon>
        <taxon>Chytridiomycota</taxon>
        <taxon>Chytridiomycota incertae sedis</taxon>
        <taxon>Neocallimastigomycetes</taxon>
        <taxon>Neocallimastigales</taxon>
        <taxon>Neocallimastigaceae</taxon>
        <taxon>Piromyces</taxon>
    </lineage>
</organism>
<evidence type="ECO:0000256" key="12">
    <source>
        <dbReference type="ARBA" id="ARBA00023242"/>
    </source>
</evidence>
<feature type="compositionally biased region" description="Basic and acidic residues" evidence="13">
    <location>
        <begin position="334"/>
        <end position="349"/>
    </location>
</feature>
<comment type="caution">
    <text evidence="15">The sequence shown here is derived from an EMBL/GenBank/DDBJ whole genome shotgun (WGS) entry which is preliminary data.</text>
</comment>
<keyword evidence="6" id="KW-0507">mRNA processing</keyword>
<sequence>MKVAVVGCCHGKMSSLYASIAKTEKTYNVKVDLVIICGDFQSIRNETDLKCISCPDKYKVIGDFHKYYSGERLAPYMTIFIGGNHESSNYLSELYYGGWVCKNIYYLGYSGVVNFNGLRIAGISGIYKVNDFDMGQFEKVPYDNATVRSIYHIRKFNWSKLMQIEEPVDIMLSHDWPTGISFYGNYHDLLRRKEFFKQEMYNYQLGSIPNNDLLVHLKPSYWFSAHLHCKFAAVVNHDNLHHYFPTYLSENQPKFNIPPQNQINEMNNMNDEQQINKKIKIDNPDEIVIDDDDDDDNDKVIHENSSRNIKDNVNSTNPDEIIIEDSEDDDNDNGDVKEEKIKEEEKKELPTPNENVNTNKDKNENVNVNHENNKENMDDEENTINLNDLKRKIKDNENTDLNNSSVANKVTRFLALDKCLPGRQFMQIVDIPTKNETESKINSTEIKDEKTSDQEDSGIISYNECQLPFEYDIEWLAITRAFNKYPVFESNSINIPSISEMKNEIENEKKWIQEHLSEINLNIYENPFIQTAPYYPNNSDFDKSFENPQTKKFCEQIAINIPPF</sequence>
<dbReference type="GO" id="GO:0005634">
    <property type="term" value="C:nucleus"/>
    <property type="evidence" value="ECO:0007669"/>
    <property type="project" value="UniProtKB-SubCell"/>
</dbReference>
<dbReference type="InterPro" id="IPR004843">
    <property type="entry name" value="Calcineurin-like_PHP"/>
</dbReference>
<keyword evidence="11" id="KW-0464">Manganese</keyword>
<evidence type="ECO:0000256" key="8">
    <source>
        <dbReference type="ARBA" id="ARBA00022801"/>
    </source>
</evidence>
<comment type="similarity">
    <text evidence="5">Belongs to the lariat debranching enzyme family.</text>
</comment>
<keyword evidence="12" id="KW-0539">Nucleus</keyword>
<comment type="cofactor">
    <cofactor evidence="3">
        <name>Fe(2+)</name>
        <dbReference type="ChEBI" id="CHEBI:29033"/>
    </cofactor>
</comment>
<dbReference type="CDD" id="cd00844">
    <property type="entry name" value="MPP_Dbr1_N"/>
    <property type="match status" value="1"/>
</dbReference>
<dbReference type="Pfam" id="PF05011">
    <property type="entry name" value="DBR1"/>
    <property type="match status" value="1"/>
</dbReference>
<evidence type="ECO:0000313" key="16">
    <source>
        <dbReference type="Proteomes" id="UP000193719"/>
    </source>
</evidence>
<accession>A0A1Y1V4F0</accession>
<dbReference type="Proteomes" id="UP000193719">
    <property type="component" value="Unassembled WGS sequence"/>
</dbReference>
<dbReference type="PANTHER" id="PTHR12849:SF0">
    <property type="entry name" value="LARIAT DEBRANCHING ENZYME"/>
    <property type="match status" value="1"/>
</dbReference>
<evidence type="ECO:0000313" key="15">
    <source>
        <dbReference type="EMBL" id="ORX47100.1"/>
    </source>
</evidence>
<evidence type="ECO:0000256" key="1">
    <source>
        <dbReference type="ARBA" id="ARBA00001936"/>
    </source>
</evidence>
<evidence type="ECO:0000256" key="11">
    <source>
        <dbReference type="ARBA" id="ARBA00023211"/>
    </source>
</evidence>
<feature type="compositionally biased region" description="Acidic residues" evidence="13">
    <location>
        <begin position="284"/>
        <end position="297"/>
    </location>
</feature>
<comment type="cofactor">
    <cofactor evidence="1">
        <name>Mn(2+)</name>
        <dbReference type="ChEBI" id="CHEBI:29035"/>
    </cofactor>
</comment>
<evidence type="ECO:0000256" key="5">
    <source>
        <dbReference type="ARBA" id="ARBA00006045"/>
    </source>
</evidence>
<evidence type="ECO:0000256" key="2">
    <source>
        <dbReference type="ARBA" id="ARBA00001947"/>
    </source>
</evidence>
<keyword evidence="8" id="KW-0378">Hydrolase</keyword>
<evidence type="ECO:0000256" key="4">
    <source>
        <dbReference type="ARBA" id="ARBA00004123"/>
    </source>
</evidence>
<dbReference type="FunFam" id="3.60.21.10:FF:000035">
    <property type="entry name" value="Lariat debranching enzyme"/>
    <property type="match status" value="1"/>
</dbReference>
<dbReference type="SMART" id="SM01124">
    <property type="entry name" value="DBR1"/>
    <property type="match status" value="1"/>
</dbReference>
<gene>
    <name evidence="15" type="ORF">BCR36DRAFT_356116</name>
</gene>
<reference evidence="15 16" key="2">
    <citation type="submission" date="2016-08" db="EMBL/GenBank/DDBJ databases">
        <title>Pervasive Adenine N6-methylation of Active Genes in Fungi.</title>
        <authorList>
            <consortium name="DOE Joint Genome Institute"/>
            <person name="Mondo S.J."/>
            <person name="Dannebaum R.O."/>
            <person name="Kuo R.C."/>
            <person name="Labutti K."/>
            <person name="Haridas S."/>
            <person name="Kuo A."/>
            <person name="Salamov A."/>
            <person name="Ahrendt S.R."/>
            <person name="Lipzen A."/>
            <person name="Sullivan W."/>
            <person name="Andreopoulos W.B."/>
            <person name="Clum A."/>
            <person name="Lindquist E."/>
            <person name="Daum C."/>
            <person name="Ramamoorthy G.K."/>
            <person name="Gryganskyi A."/>
            <person name="Culley D."/>
            <person name="Magnuson J.K."/>
            <person name="James T.Y."/>
            <person name="O'Malley M.A."/>
            <person name="Stajich J.E."/>
            <person name="Spatafora J.W."/>
            <person name="Visel A."/>
            <person name="Grigoriev I.V."/>
        </authorList>
    </citation>
    <scope>NUCLEOTIDE SEQUENCE [LARGE SCALE GENOMIC DNA]</scope>
    <source>
        <strain evidence="16">finn</strain>
    </source>
</reference>
<comment type="cofactor">
    <cofactor evidence="2">
        <name>Zn(2+)</name>
        <dbReference type="ChEBI" id="CHEBI:29105"/>
    </cofactor>
</comment>
<proteinExistence type="inferred from homology"/>
<dbReference type="GO" id="GO:0045292">
    <property type="term" value="P:mRNA cis splicing, via spliceosome"/>
    <property type="evidence" value="ECO:0007669"/>
    <property type="project" value="EnsemblFungi"/>
</dbReference>
<keyword evidence="9" id="KW-0862">Zinc</keyword>
<feature type="domain" description="Lariat debranching enzyme C-terminal" evidence="14">
    <location>
        <begin position="401"/>
        <end position="563"/>
    </location>
</feature>
<dbReference type="OrthoDB" id="407609at2759"/>
<keyword evidence="16" id="KW-1185">Reference proteome</keyword>
<dbReference type="PANTHER" id="PTHR12849">
    <property type="entry name" value="RNA LARIAT DEBRANCHING ENZYME"/>
    <property type="match status" value="1"/>
</dbReference>
<feature type="compositionally biased region" description="Basic and acidic residues" evidence="13">
    <location>
        <begin position="298"/>
        <end position="310"/>
    </location>
</feature>
<evidence type="ECO:0000256" key="3">
    <source>
        <dbReference type="ARBA" id="ARBA00001954"/>
    </source>
</evidence>
<evidence type="ECO:0000256" key="7">
    <source>
        <dbReference type="ARBA" id="ARBA00022723"/>
    </source>
</evidence>
<feature type="region of interest" description="Disordered" evidence="13">
    <location>
        <begin position="284"/>
        <end position="379"/>
    </location>
</feature>
<keyword evidence="7" id="KW-0479">Metal-binding</keyword>
<dbReference type="STRING" id="1754191.A0A1Y1V4F0"/>
<dbReference type="SUPFAM" id="SSF56300">
    <property type="entry name" value="Metallo-dependent phosphatases"/>
    <property type="match status" value="1"/>
</dbReference>
<protein>
    <recommendedName>
        <fullName evidence="14">Lariat debranching enzyme C-terminal domain-containing protein</fullName>
    </recommendedName>
</protein>
<evidence type="ECO:0000256" key="13">
    <source>
        <dbReference type="SAM" id="MobiDB-lite"/>
    </source>
</evidence>
<dbReference type="GO" id="GO:0008419">
    <property type="term" value="F:RNA lariat debranching enzyme activity"/>
    <property type="evidence" value="ECO:0007669"/>
    <property type="project" value="EnsemblFungi"/>
</dbReference>
<evidence type="ECO:0000256" key="10">
    <source>
        <dbReference type="ARBA" id="ARBA00023004"/>
    </source>
</evidence>
<dbReference type="AlphaFoldDB" id="A0A1Y1V4F0"/>
<dbReference type="EMBL" id="MCFH01000032">
    <property type="protein sequence ID" value="ORX47100.1"/>
    <property type="molecule type" value="Genomic_DNA"/>
</dbReference>
<dbReference type="InterPro" id="IPR041816">
    <property type="entry name" value="Dbr1_N"/>
</dbReference>
<reference evidence="15 16" key="1">
    <citation type="submission" date="2016-08" db="EMBL/GenBank/DDBJ databases">
        <title>Genomes of anaerobic fungi encode conserved fungal cellulosomes for biomass hydrolysis.</title>
        <authorList>
            <consortium name="DOE Joint Genome Institute"/>
            <person name="Haitjema C.H."/>
            <person name="Gilmore S.P."/>
            <person name="Henske J.K."/>
            <person name="Solomon K.V."/>
            <person name="De Groot R."/>
            <person name="Kuo A."/>
            <person name="Mondo S.J."/>
            <person name="Salamov A.A."/>
            <person name="Labutti K."/>
            <person name="Zhao Z."/>
            <person name="Chiniquy J."/>
            <person name="Barry K."/>
            <person name="Brewer H.M."/>
            <person name="Purvine S.O."/>
            <person name="Wright A.T."/>
            <person name="Boxma B."/>
            <person name="Van Alen T."/>
            <person name="Hackstein J.H."/>
            <person name="Baker S.E."/>
            <person name="Grigoriev I.V."/>
            <person name="O'Malley M.A."/>
        </authorList>
    </citation>
    <scope>NUCLEOTIDE SEQUENCE [LARGE SCALE GENOMIC DNA]</scope>
    <source>
        <strain evidence="16">finn</strain>
    </source>
</reference>
<dbReference type="GO" id="GO:0046872">
    <property type="term" value="F:metal ion binding"/>
    <property type="evidence" value="ECO:0007669"/>
    <property type="project" value="UniProtKB-KW"/>
</dbReference>
<dbReference type="InterPro" id="IPR029052">
    <property type="entry name" value="Metallo-depent_PP-like"/>
</dbReference>
<dbReference type="Pfam" id="PF00149">
    <property type="entry name" value="Metallophos"/>
    <property type="match status" value="1"/>
</dbReference>
<keyword evidence="10" id="KW-0408">Iron</keyword>